<accession>A0A1S3BYG0</accession>
<dbReference type="Gramene" id="MELO3C017947.2.1">
    <property type="protein sequence ID" value="MELO3C017947.2.1"/>
    <property type="gene ID" value="MELO3C017947.2"/>
</dbReference>
<sequence>MEKIEHTTIPTNGINMHVASIGSGPAVLFLHGFPQLWYSWRHQLLFLASKGFRALAPDLRGFGDTDAPPSPSSYTFLHIIGDLIGLLDHLGLEKVFLVGHDWGAMIAWYFCLFRPDRVKALVNLSVYYIKRHPSISFVDGFRAVAGDNFYICQFQEAGVAEADFGRVDTATMMKKFMGMRDPEAPLIFTKEKGFSSMETPDPLPCWLTEEDIDFFATKFSKTGFTGGFNYYRALNLSWELTAAWNGSKIEVPVKFIVGDLDLVYHFPGAKQYIHGGEFKKDVPFLEEVVVIKDAAHFIHQEKPHQINSLIYHFINKFSTSTSPA</sequence>
<dbReference type="Gene3D" id="3.40.50.1820">
    <property type="entry name" value="alpha/beta hydrolase"/>
    <property type="match status" value="1"/>
</dbReference>
<evidence type="ECO:0000256" key="6">
    <source>
        <dbReference type="ARBA" id="ARBA00051067"/>
    </source>
</evidence>
<name>A0A1S3BYG0_CUCME</name>
<comment type="similarity">
    <text evidence="5">Belongs to the AB hydrolase superfamily. Epoxide hydrolase family.</text>
</comment>
<protein>
    <recommendedName>
        <fullName evidence="3">soluble epoxide hydrolase</fullName>
        <ecNumber evidence="3">3.3.2.10</ecNumber>
    </recommendedName>
</protein>
<comment type="catalytic activity">
    <reaction evidence="8">
        <text>(24S)-24,25-epoxycucurbitadienol + H2O = (24R)-24,25-dihydroxycucurbitadienol</text>
        <dbReference type="Rhea" id="RHEA:81855"/>
        <dbReference type="ChEBI" id="CHEBI:15377"/>
        <dbReference type="ChEBI" id="CHEBI:229949"/>
        <dbReference type="ChEBI" id="CHEBI:229950"/>
    </reaction>
    <physiologicalReaction direction="left-to-right" evidence="8">
        <dbReference type="Rhea" id="RHEA:81856"/>
    </physiologicalReaction>
</comment>
<comment type="pathway">
    <text evidence="1">Secondary metabolite biosynthesis; terpenoid biosynthesis.</text>
</comment>
<organism evidence="10">
    <name type="scientific">Cucumis melo</name>
    <name type="common">Muskmelon</name>
    <dbReference type="NCBI Taxonomy" id="3656"/>
    <lineage>
        <taxon>Eukaryota</taxon>
        <taxon>Viridiplantae</taxon>
        <taxon>Streptophyta</taxon>
        <taxon>Embryophyta</taxon>
        <taxon>Tracheophyta</taxon>
        <taxon>Spermatophyta</taxon>
        <taxon>Magnoliopsida</taxon>
        <taxon>eudicotyledons</taxon>
        <taxon>Gunneridae</taxon>
        <taxon>Pentapetalae</taxon>
        <taxon>rosids</taxon>
        <taxon>fabids</taxon>
        <taxon>Cucurbitales</taxon>
        <taxon>Cucurbitaceae</taxon>
        <taxon>Benincaseae</taxon>
        <taxon>Cucumis</taxon>
    </lineage>
</organism>
<dbReference type="Pfam" id="PF00561">
    <property type="entry name" value="Abhydrolase_1"/>
    <property type="match status" value="1"/>
</dbReference>
<reference evidence="10" key="1">
    <citation type="submission" date="2023-03" db="UniProtKB">
        <authorList>
            <consortium name="EnsemblPlants"/>
        </authorList>
    </citation>
    <scope>IDENTIFICATION</scope>
</reference>
<evidence type="ECO:0000256" key="8">
    <source>
        <dbReference type="ARBA" id="ARBA00093212"/>
    </source>
</evidence>
<evidence type="ECO:0000256" key="5">
    <source>
        <dbReference type="ARBA" id="ARBA00038334"/>
    </source>
</evidence>
<dbReference type="PANTHER" id="PTHR43329">
    <property type="entry name" value="EPOXIDE HYDROLASE"/>
    <property type="match status" value="1"/>
</dbReference>
<proteinExistence type="inferred from homology"/>
<dbReference type="EnsemblPlants" id="MELO3C017947.2.1">
    <property type="protein sequence ID" value="MELO3C017947.2.1"/>
    <property type="gene ID" value="MELO3C017947.2"/>
</dbReference>
<dbReference type="eggNOG" id="KOG4178">
    <property type="taxonomic scope" value="Eukaryota"/>
</dbReference>
<dbReference type="PRINTS" id="PR00111">
    <property type="entry name" value="ABHYDROLASE"/>
</dbReference>
<evidence type="ECO:0000256" key="4">
    <source>
        <dbReference type="ARBA" id="ARBA00022801"/>
    </source>
</evidence>
<evidence type="ECO:0000256" key="3">
    <source>
        <dbReference type="ARBA" id="ARBA00013006"/>
    </source>
</evidence>
<dbReference type="GO" id="GO:0004301">
    <property type="term" value="F:epoxide hydrolase activity"/>
    <property type="evidence" value="ECO:0007669"/>
    <property type="project" value="UniProtKB-EC"/>
</dbReference>
<evidence type="ECO:0000256" key="1">
    <source>
        <dbReference type="ARBA" id="ARBA00004721"/>
    </source>
</evidence>
<dbReference type="PRINTS" id="PR00412">
    <property type="entry name" value="EPOXHYDRLASE"/>
</dbReference>
<dbReference type="InterPro" id="IPR000073">
    <property type="entry name" value="AB_hydrolase_1"/>
</dbReference>
<dbReference type="AlphaFoldDB" id="A0A1S3BYG0"/>
<comment type="function">
    <text evidence="7">Epoxide hydrolase involved in the biosynthesis of cucurbitacin and mogroside tetracyclic triterpene natural products (e.g. siamenoside I and mogrosides IV, V and VI). Cucurbitacins have cytotoxic properties and exhibit deterrent taste as a defense barrier against herbivores. Mogrosides are nonsugar highly oxygenated compounds used as high-intensity zero-calorie sweeteners; they also possess pharmacological properties such as regulating immunity, lowering blood sugar and lipid levels, protecting the liver, and acting as antioxidants and antitumor agents. Catalyzes the hydrolysis of aromatic epoxide-containing substrates, such as the conversion of 24,25-epoxycucurbitadienol to 24,25-dihydroxycucurbitadienol.</text>
</comment>
<feature type="domain" description="AB hydrolase-1" evidence="9">
    <location>
        <begin position="25"/>
        <end position="148"/>
    </location>
</feature>
<dbReference type="InterPro" id="IPR000639">
    <property type="entry name" value="Epox_hydrolase-like"/>
</dbReference>
<evidence type="ECO:0000256" key="2">
    <source>
        <dbReference type="ARBA" id="ARBA00011738"/>
    </source>
</evidence>
<evidence type="ECO:0000313" key="10">
    <source>
        <dbReference type="EnsemblPlants" id="MELO3C017947.2.1"/>
    </source>
</evidence>
<dbReference type="EC" id="3.3.2.10" evidence="3"/>
<gene>
    <name evidence="10" type="primary">103494760</name>
</gene>
<comment type="subunit">
    <text evidence="2">Homodimer.</text>
</comment>
<dbReference type="FunFam" id="3.40.50.1820:FF:000161">
    <property type="entry name" value="Epoxide hydrolase"/>
    <property type="match status" value="1"/>
</dbReference>
<evidence type="ECO:0000259" key="9">
    <source>
        <dbReference type="Pfam" id="PF00561"/>
    </source>
</evidence>
<keyword evidence="4" id="KW-0378">Hydrolase</keyword>
<dbReference type="SUPFAM" id="SSF53474">
    <property type="entry name" value="alpha/beta-Hydrolases"/>
    <property type="match status" value="1"/>
</dbReference>
<dbReference type="InterPro" id="IPR029058">
    <property type="entry name" value="AB_hydrolase_fold"/>
</dbReference>
<comment type="catalytic activity">
    <reaction evidence="6">
        <text>an epoxide + H2O = an ethanediol</text>
        <dbReference type="Rhea" id="RHEA:19037"/>
        <dbReference type="ChEBI" id="CHEBI:15377"/>
        <dbReference type="ChEBI" id="CHEBI:32955"/>
        <dbReference type="ChEBI" id="CHEBI:140594"/>
        <dbReference type="EC" id="3.3.2.10"/>
    </reaction>
    <physiologicalReaction direction="left-to-right" evidence="6">
        <dbReference type="Rhea" id="RHEA:19038"/>
    </physiologicalReaction>
</comment>
<evidence type="ECO:0000256" key="7">
    <source>
        <dbReference type="ARBA" id="ARBA00058358"/>
    </source>
</evidence>